<gene>
    <name evidence="2" type="ORF">Trichorick_01003</name>
</gene>
<accession>A0ABZ0UV96</accession>
<dbReference type="RefSeq" id="WP_323737906.1">
    <property type="nucleotide sequence ID" value="NZ_CP112932.1"/>
</dbReference>
<organism evidence="2 3">
    <name type="scientific">Candidatus Trichorickettsia mobilis</name>
    <dbReference type="NCBI Taxonomy" id="1346319"/>
    <lineage>
        <taxon>Bacteria</taxon>
        <taxon>Pseudomonadati</taxon>
        <taxon>Pseudomonadota</taxon>
        <taxon>Alphaproteobacteria</taxon>
        <taxon>Rickettsiales</taxon>
        <taxon>Rickettsiaceae</taxon>
        <taxon>Rickettsieae</taxon>
        <taxon>Candidatus Trichorickettsia</taxon>
    </lineage>
</organism>
<keyword evidence="3" id="KW-1185">Reference proteome</keyword>
<keyword evidence="1" id="KW-0812">Transmembrane</keyword>
<keyword evidence="1" id="KW-0472">Membrane</keyword>
<proteinExistence type="predicted"/>
<keyword evidence="1" id="KW-1133">Transmembrane helix</keyword>
<evidence type="ECO:0000313" key="3">
    <source>
        <dbReference type="Proteomes" id="UP001326613"/>
    </source>
</evidence>
<name>A0ABZ0UV96_9RICK</name>
<dbReference type="EMBL" id="CP112932">
    <property type="protein sequence ID" value="WPY01105.1"/>
    <property type="molecule type" value="Genomic_DNA"/>
</dbReference>
<protein>
    <recommendedName>
        <fullName evidence="4">HIG1 domain-containing protein</fullName>
    </recommendedName>
</protein>
<evidence type="ECO:0000313" key="2">
    <source>
        <dbReference type="EMBL" id="WPY01105.1"/>
    </source>
</evidence>
<evidence type="ECO:0000256" key="1">
    <source>
        <dbReference type="SAM" id="Phobius"/>
    </source>
</evidence>
<feature type="transmembrane region" description="Helical" evidence="1">
    <location>
        <begin position="38"/>
        <end position="59"/>
    </location>
</feature>
<evidence type="ECO:0008006" key="4">
    <source>
        <dbReference type="Google" id="ProtNLM"/>
    </source>
</evidence>
<reference evidence="2 3" key="1">
    <citation type="submission" date="2022-10" db="EMBL/GenBank/DDBJ databases">
        <title>Host association and intracellularity evolved multiple times independently in the Rickettsiales.</title>
        <authorList>
            <person name="Castelli M."/>
            <person name="Nardi T."/>
            <person name="Gammuto L."/>
            <person name="Bellinzona G."/>
            <person name="Sabaneyeva E."/>
            <person name="Potekhin A."/>
            <person name="Serra V."/>
            <person name="Petroni G."/>
            <person name="Sassera D."/>
        </authorList>
    </citation>
    <scope>NUCLEOTIDE SEQUENCE [LARGE SCALE GENOMIC DNA]</scope>
    <source>
        <strain evidence="2 3">Kr 154-4</strain>
    </source>
</reference>
<sequence>MIVVLILICLTMLVLVTGVVLMAVGGNLNNKLRTKLMFLRVALQGMAVCLLFMLCLLHIPF</sequence>
<dbReference type="Proteomes" id="UP001326613">
    <property type="component" value="Chromosome"/>
</dbReference>